<dbReference type="PROSITE" id="PS50936">
    <property type="entry name" value="ENGC_GTPASE"/>
    <property type="match status" value="1"/>
</dbReference>
<evidence type="ECO:0000313" key="12">
    <source>
        <dbReference type="EMBL" id="CAB4967516.1"/>
    </source>
</evidence>
<dbReference type="SUPFAM" id="SSF52540">
    <property type="entry name" value="P-loop containing nucleoside triphosphate hydrolases"/>
    <property type="match status" value="1"/>
</dbReference>
<evidence type="ECO:0000256" key="4">
    <source>
        <dbReference type="ARBA" id="ARBA00022730"/>
    </source>
</evidence>
<keyword evidence="6" id="KW-0378">Hydrolase</keyword>
<evidence type="ECO:0000256" key="8">
    <source>
        <dbReference type="ARBA" id="ARBA00022884"/>
    </source>
</evidence>
<evidence type="ECO:0000256" key="2">
    <source>
        <dbReference type="ARBA" id="ARBA00022517"/>
    </source>
</evidence>
<dbReference type="NCBIfam" id="TIGR00157">
    <property type="entry name" value="ribosome small subunit-dependent GTPase A"/>
    <property type="match status" value="1"/>
</dbReference>
<keyword evidence="9" id="KW-0342">GTP-binding</keyword>
<evidence type="ECO:0000256" key="1">
    <source>
        <dbReference type="ARBA" id="ARBA00022490"/>
    </source>
</evidence>
<evidence type="ECO:0000259" key="11">
    <source>
        <dbReference type="PROSITE" id="PS51721"/>
    </source>
</evidence>
<keyword evidence="3" id="KW-0479">Metal-binding</keyword>
<evidence type="ECO:0000256" key="6">
    <source>
        <dbReference type="ARBA" id="ARBA00022801"/>
    </source>
</evidence>
<dbReference type="InterPro" id="IPR027417">
    <property type="entry name" value="P-loop_NTPase"/>
</dbReference>
<dbReference type="GO" id="GO:0019843">
    <property type="term" value="F:rRNA binding"/>
    <property type="evidence" value="ECO:0007669"/>
    <property type="project" value="UniProtKB-KW"/>
</dbReference>
<dbReference type="CDD" id="cd01854">
    <property type="entry name" value="YjeQ_EngC"/>
    <property type="match status" value="1"/>
</dbReference>
<dbReference type="InterPro" id="IPR010914">
    <property type="entry name" value="RsgA_GTPase_dom"/>
</dbReference>
<evidence type="ECO:0000256" key="9">
    <source>
        <dbReference type="ARBA" id="ARBA00023134"/>
    </source>
</evidence>
<dbReference type="AlphaFoldDB" id="A0A6J7LGP3"/>
<dbReference type="GO" id="GO:0046872">
    <property type="term" value="F:metal ion binding"/>
    <property type="evidence" value="ECO:0007669"/>
    <property type="project" value="UniProtKB-KW"/>
</dbReference>
<keyword evidence="1" id="KW-0963">Cytoplasm</keyword>
<sequence length="376" mass="41056">MTNDAHEGLANATTRDDAAHALALGWNERLATELIEKKYDMTSLQRDRRLGRVSRIDRGWSTILTSGVHDAVDGVERVRNIGAEVAVGDWVIISDDLEKIDHVLSRSSALTRRASSDTVRAESHTVAANIDTVLVVQAATPDPNLRRIERELVLAFDSGAQPVLVFNKIDEMDADGLSLMVRRVEPVLAGVPLHFASAKTGAGLDGLRAYTYIYDTQKNAAYSPQTIALLGASGVGKSTLINALSGHDGQATGAVREGDQRGRHTTTAAELVRLVNGGWLIDTPGLRAVSLWMSNHGIEQAFSDIFTLTESCKFRDCKHEDEPSCAVRAAVERGDVSLERLANMKMLVAEELELEEQQAVHERAYDRKGARKKPKN</sequence>
<dbReference type="GO" id="GO:0005525">
    <property type="term" value="F:GTP binding"/>
    <property type="evidence" value="ECO:0007669"/>
    <property type="project" value="UniProtKB-KW"/>
</dbReference>
<dbReference type="Pfam" id="PF03193">
    <property type="entry name" value="RsgA_GTPase"/>
    <property type="match status" value="1"/>
</dbReference>
<organism evidence="12">
    <name type="scientific">freshwater metagenome</name>
    <dbReference type="NCBI Taxonomy" id="449393"/>
    <lineage>
        <taxon>unclassified sequences</taxon>
        <taxon>metagenomes</taxon>
        <taxon>ecological metagenomes</taxon>
    </lineage>
</organism>
<dbReference type="Gene3D" id="3.40.50.300">
    <property type="entry name" value="P-loop containing nucleotide triphosphate hydrolases"/>
    <property type="match status" value="1"/>
</dbReference>
<dbReference type="PROSITE" id="PS51721">
    <property type="entry name" value="G_CP"/>
    <property type="match status" value="1"/>
</dbReference>
<dbReference type="GO" id="GO:0003924">
    <property type="term" value="F:GTPase activity"/>
    <property type="evidence" value="ECO:0007669"/>
    <property type="project" value="InterPro"/>
</dbReference>
<evidence type="ECO:0000256" key="3">
    <source>
        <dbReference type="ARBA" id="ARBA00022723"/>
    </source>
</evidence>
<evidence type="ECO:0000259" key="10">
    <source>
        <dbReference type="PROSITE" id="PS50936"/>
    </source>
</evidence>
<keyword evidence="5" id="KW-0547">Nucleotide-binding</keyword>
<name>A0A6J7LGP3_9ZZZZ</name>
<dbReference type="EMBL" id="CAFBNR010000095">
    <property type="protein sequence ID" value="CAB4967516.1"/>
    <property type="molecule type" value="Genomic_DNA"/>
</dbReference>
<proteinExistence type="inferred from homology"/>
<dbReference type="InterPro" id="IPR004881">
    <property type="entry name" value="Ribosome_biogen_GTPase_RsgA"/>
</dbReference>
<keyword evidence="7" id="KW-0862">Zinc</keyword>
<dbReference type="InterPro" id="IPR030378">
    <property type="entry name" value="G_CP_dom"/>
</dbReference>
<dbReference type="GO" id="GO:0042254">
    <property type="term" value="P:ribosome biogenesis"/>
    <property type="evidence" value="ECO:0007669"/>
    <property type="project" value="UniProtKB-KW"/>
</dbReference>
<dbReference type="HAMAP" id="MF_01820">
    <property type="entry name" value="GTPase_RsgA"/>
    <property type="match status" value="1"/>
</dbReference>
<feature type="domain" description="CP-type G" evidence="11">
    <location>
        <begin position="119"/>
        <end position="289"/>
    </location>
</feature>
<keyword evidence="2" id="KW-0690">Ribosome biogenesis</keyword>
<evidence type="ECO:0000256" key="5">
    <source>
        <dbReference type="ARBA" id="ARBA00022741"/>
    </source>
</evidence>
<keyword evidence="4" id="KW-0699">rRNA-binding</keyword>
<evidence type="ECO:0000256" key="7">
    <source>
        <dbReference type="ARBA" id="ARBA00022833"/>
    </source>
</evidence>
<accession>A0A6J7LGP3</accession>
<protein>
    <submittedName>
        <fullName evidence="12">Unannotated protein</fullName>
    </submittedName>
</protein>
<gene>
    <name evidence="12" type="ORF">UFOPK3879_01351</name>
</gene>
<dbReference type="Gene3D" id="1.10.40.50">
    <property type="entry name" value="Probable gtpase engc, domain 3"/>
    <property type="match status" value="1"/>
</dbReference>
<reference evidence="12" key="1">
    <citation type="submission" date="2020-05" db="EMBL/GenBank/DDBJ databases">
        <authorList>
            <person name="Chiriac C."/>
            <person name="Salcher M."/>
            <person name="Ghai R."/>
            <person name="Kavagutti S V."/>
        </authorList>
    </citation>
    <scope>NUCLEOTIDE SEQUENCE</scope>
</reference>
<dbReference type="PANTHER" id="PTHR32120:SF10">
    <property type="entry name" value="SMALL RIBOSOMAL SUBUNIT BIOGENESIS GTPASE RSGA"/>
    <property type="match status" value="1"/>
</dbReference>
<dbReference type="PANTHER" id="PTHR32120">
    <property type="entry name" value="SMALL RIBOSOMAL SUBUNIT BIOGENESIS GTPASE RSGA"/>
    <property type="match status" value="1"/>
</dbReference>
<keyword evidence="8" id="KW-0694">RNA-binding</keyword>
<feature type="domain" description="EngC GTPase" evidence="10">
    <location>
        <begin position="128"/>
        <end position="287"/>
    </location>
</feature>